<name>H6X2N1_9VIRU</name>
<protein>
    <submittedName>
        <fullName evidence="5">Phosphate starvation-inducible protein</fullName>
    </submittedName>
</protein>
<evidence type="ECO:0000256" key="1">
    <source>
        <dbReference type="ARBA" id="ARBA00022741"/>
    </source>
</evidence>
<dbReference type="PANTHER" id="PTHR30473:SF3">
    <property type="entry name" value="PROTEIN PHOH"/>
    <property type="match status" value="1"/>
</dbReference>
<feature type="domain" description="PhoH-like protein" evidence="4">
    <location>
        <begin position="61"/>
        <end position="261"/>
    </location>
</feature>
<dbReference type="EMBL" id="JQ419755">
    <property type="protein sequence ID" value="AEZ64367.1"/>
    <property type="molecule type" value="Genomic_DNA"/>
</dbReference>
<keyword evidence="2" id="KW-0067">ATP-binding</keyword>
<dbReference type="InterPro" id="IPR003714">
    <property type="entry name" value="PhoH"/>
</dbReference>
<evidence type="ECO:0000256" key="3">
    <source>
        <dbReference type="SAM" id="MobiDB-lite"/>
    </source>
</evidence>
<dbReference type="InterPro" id="IPR027417">
    <property type="entry name" value="P-loop_NTPase"/>
</dbReference>
<dbReference type="SUPFAM" id="SSF52540">
    <property type="entry name" value="P-loop containing nucleoside triphosphate hydrolases"/>
    <property type="match status" value="1"/>
</dbReference>
<dbReference type="PANTHER" id="PTHR30473">
    <property type="entry name" value="PROTEIN PHOH"/>
    <property type="match status" value="1"/>
</dbReference>
<dbReference type="Gene3D" id="3.40.50.300">
    <property type="entry name" value="P-loop containing nucleotide triphosphate hydrolases"/>
    <property type="match status" value="1"/>
</dbReference>
<feature type="compositionally biased region" description="Polar residues" evidence="3">
    <location>
        <begin position="7"/>
        <end position="17"/>
    </location>
</feature>
<organism evidence="5">
    <name type="scientific">Pseudomonas phage PBSPCA1</name>
    <dbReference type="NCBI Taxonomy" id="1137452"/>
    <lineage>
        <taxon>Viruses</taxon>
    </lineage>
</organism>
<dbReference type="GO" id="GO:0005524">
    <property type="term" value="F:ATP binding"/>
    <property type="evidence" value="ECO:0007669"/>
    <property type="project" value="UniProtKB-KW"/>
</dbReference>
<gene>
    <name evidence="5" type="primary">phoH</name>
</gene>
<dbReference type="Pfam" id="PF02562">
    <property type="entry name" value="PhoH"/>
    <property type="match status" value="1"/>
</dbReference>
<proteinExistence type="predicted"/>
<evidence type="ECO:0000313" key="5">
    <source>
        <dbReference type="EMBL" id="AEZ64367.1"/>
    </source>
</evidence>
<dbReference type="InterPro" id="IPR051451">
    <property type="entry name" value="PhoH2-like"/>
</dbReference>
<accession>H6X2N1</accession>
<reference evidence="5" key="1">
    <citation type="journal article" date="2012" name="Appl. Environ. Microbiol.">
        <title>Development of an engineered bioluminescent reporter phage for detection of bacterial blight of crucifers.</title>
        <authorList>
            <person name="Schofield D.A."/>
            <person name="Bull C.T."/>
            <person name="Rubio I."/>
            <person name="Wechter W.P."/>
            <person name="Westwater C."/>
            <person name="Molineux I.J."/>
        </authorList>
    </citation>
    <scope>NUCLEOTIDE SEQUENCE</scope>
</reference>
<evidence type="ECO:0000256" key="2">
    <source>
        <dbReference type="ARBA" id="ARBA00022840"/>
    </source>
</evidence>
<evidence type="ECO:0000259" key="4">
    <source>
        <dbReference type="Pfam" id="PF02562"/>
    </source>
</evidence>
<feature type="region of interest" description="Disordered" evidence="3">
    <location>
        <begin position="1"/>
        <end position="41"/>
    </location>
</feature>
<sequence>MPRKNRNSQSNQHSQGNRSQQRSRKDRRQNETHAGLHAQADLDIAAHEAAKLVKARDTSPVVGRNPNQKEYIKGIKHSPITIGDGPAGVGKTWVVAALAAEMLELGEIDKILLTRPAQEAGEKLGFLPGEKEEKYEPYLQPFREALEERLGKSTLEYYLKVGKIEGAPLAYMRGRTFKNTLMILDEAQNTTPVQMKMFLTRAGEGSRIVVNGDLAQQDTYGVSGLLTAKKKLGWLPSVKLVEFKVADVVRSGLVQEVLEAWEAPDLPPNELDSHVKEVA</sequence>
<keyword evidence="1" id="KW-0547">Nucleotide-binding</keyword>